<dbReference type="Proteomes" id="UP000516437">
    <property type="component" value="Chromosome 6"/>
</dbReference>
<dbReference type="FunFam" id="3.80.10.10:FF:000221">
    <property type="entry name" value="Leucine-rich repeat receptor-like protein kinase PXL1"/>
    <property type="match status" value="1"/>
</dbReference>
<dbReference type="SUPFAM" id="SSF52047">
    <property type="entry name" value="RNI-like"/>
    <property type="match status" value="1"/>
</dbReference>
<dbReference type="PANTHER" id="PTHR48062">
    <property type="entry name" value="RECEPTOR-LIKE PROTEIN 14"/>
    <property type="match status" value="1"/>
</dbReference>
<evidence type="ECO:0000313" key="5">
    <source>
        <dbReference type="EMBL" id="KAB1208933.1"/>
    </source>
</evidence>
<keyword evidence="3" id="KW-0677">Repeat</keyword>
<keyword evidence="6" id="KW-1185">Reference proteome</keyword>
<evidence type="ECO:0000256" key="3">
    <source>
        <dbReference type="ARBA" id="ARBA00022737"/>
    </source>
</evidence>
<dbReference type="InterPro" id="IPR051502">
    <property type="entry name" value="RLP_Defense_Trigger"/>
</dbReference>
<dbReference type="OrthoDB" id="4691307at2759"/>
<organism evidence="5 6">
    <name type="scientific">Morella rubra</name>
    <name type="common">Chinese bayberry</name>
    <dbReference type="NCBI Taxonomy" id="262757"/>
    <lineage>
        <taxon>Eukaryota</taxon>
        <taxon>Viridiplantae</taxon>
        <taxon>Streptophyta</taxon>
        <taxon>Embryophyta</taxon>
        <taxon>Tracheophyta</taxon>
        <taxon>Spermatophyta</taxon>
        <taxon>Magnoliopsida</taxon>
        <taxon>eudicotyledons</taxon>
        <taxon>Gunneridae</taxon>
        <taxon>Pentapetalae</taxon>
        <taxon>rosids</taxon>
        <taxon>fabids</taxon>
        <taxon>Fagales</taxon>
        <taxon>Myricaceae</taxon>
        <taxon>Morella</taxon>
    </lineage>
</organism>
<dbReference type="InterPro" id="IPR001611">
    <property type="entry name" value="Leu-rich_rpt"/>
</dbReference>
<name>A0A6A1V863_9ROSI</name>
<accession>A0A6A1V863</accession>
<evidence type="ECO:0000256" key="4">
    <source>
        <dbReference type="SAM" id="SignalP"/>
    </source>
</evidence>
<dbReference type="AlphaFoldDB" id="A0A6A1V863"/>
<evidence type="ECO:0000256" key="2">
    <source>
        <dbReference type="ARBA" id="ARBA00022614"/>
    </source>
</evidence>
<feature type="signal peptide" evidence="4">
    <location>
        <begin position="1"/>
        <end position="24"/>
    </location>
</feature>
<keyword evidence="2" id="KW-0433">Leucine-rich repeat</keyword>
<dbReference type="Pfam" id="PF00560">
    <property type="entry name" value="LRR_1"/>
    <property type="match status" value="4"/>
</dbReference>
<dbReference type="EMBL" id="RXIC02000024">
    <property type="protein sequence ID" value="KAB1208933.1"/>
    <property type="molecule type" value="Genomic_DNA"/>
</dbReference>
<dbReference type="PRINTS" id="PR00019">
    <property type="entry name" value="LEURICHRPT"/>
</dbReference>
<dbReference type="InterPro" id="IPR032675">
    <property type="entry name" value="LRR_dom_sf"/>
</dbReference>
<sequence>MELGRFWWWATLVLFPLCIHGCFGCWEEERIGLLQFKASSDYPYKWPLSSWSSTNQEELNSLDLSFNGIYGWVSNEGLERFSGLSKLEELSFDGISSTTASCHPLVRLHRSGNSIWKARQWNNSYPRLSGPLPSALKDNLALVTLDLSYNCLTGYLPDWIGNLLIIEHSPLENNHLQVEAVQEVEFTTKRRSDIYKGNILDYMSGIDLSSNQLTGKIPHELGNLSNIRALNLSYNSLTGSIPITFSKLYQIESLDLSNNDLDGVIPPQLIELSSLAIFNVAHNNFSEKTPERKA</sequence>
<evidence type="ECO:0000313" key="6">
    <source>
        <dbReference type="Proteomes" id="UP000516437"/>
    </source>
</evidence>
<gene>
    <name evidence="5" type="ORF">CJ030_MR6G001708</name>
</gene>
<keyword evidence="5" id="KW-0675">Receptor</keyword>
<evidence type="ECO:0000256" key="1">
    <source>
        <dbReference type="ARBA" id="ARBA00009592"/>
    </source>
</evidence>
<reference evidence="5 6" key="1">
    <citation type="journal article" date="2019" name="Plant Biotechnol. J.">
        <title>The red bayberry genome and genetic basis of sex determination.</title>
        <authorList>
            <person name="Jia H.M."/>
            <person name="Jia H.J."/>
            <person name="Cai Q.L."/>
            <person name="Wang Y."/>
            <person name="Zhao H.B."/>
            <person name="Yang W.F."/>
            <person name="Wang G.Y."/>
            <person name="Li Y.H."/>
            <person name="Zhan D.L."/>
            <person name="Shen Y.T."/>
            <person name="Niu Q.F."/>
            <person name="Chang L."/>
            <person name="Qiu J."/>
            <person name="Zhao L."/>
            <person name="Xie H.B."/>
            <person name="Fu W.Y."/>
            <person name="Jin J."/>
            <person name="Li X.W."/>
            <person name="Jiao Y."/>
            <person name="Zhou C.C."/>
            <person name="Tu T."/>
            <person name="Chai C.Y."/>
            <person name="Gao J.L."/>
            <person name="Fan L.J."/>
            <person name="van de Weg E."/>
            <person name="Wang J.Y."/>
            <person name="Gao Z.S."/>
        </authorList>
    </citation>
    <scope>NUCLEOTIDE SEQUENCE [LARGE SCALE GENOMIC DNA]</scope>
    <source>
        <tissue evidence="5">Leaves</tissue>
    </source>
</reference>
<feature type="chain" id="PRO_5025640395" evidence="4">
    <location>
        <begin position="25"/>
        <end position="294"/>
    </location>
</feature>
<comment type="similarity">
    <text evidence="1">Belongs to the RLP family.</text>
</comment>
<protein>
    <submittedName>
        <fullName evidence="5">Phytosulfokine receptor 1</fullName>
    </submittedName>
</protein>
<dbReference type="PANTHER" id="PTHR48062:SF21">
    <property type="entry name" value="RECEPTOR-LIKE PROTEIN 12"/>
    <property type="match status" value="1"/>
</dbReference>
<proteinExistence type="inferred from homology"/>
<dbReference type="Gene3D" id="3.80.10.10">
    <property type="entry name" value="Ribonuclease Inhibitor"/>
    <property type="match status" value="1"/>
</dbReference>
<comment type="caution">
    <text evidence="5">The sequence shown here is derived from an EMBL/GenBank/DDBJ whole genome shotgun (WGS) entry which is preliminary data.</text>
</comment>
<keyword evidence="4" id="KW-0732">Signal</keyword>